<evidence type="ECO:0000313" key="1">
    <source>
        <dbReference type="EMBL" id="GGX39718.1"/>
    </source>
</evidence>
<accession>A0ABQ2XZD0</accession>
<proteinExistence type="predicted"/>
<dbReference type="Proteomes" id="UP000653343">
    <property type="component" value="Unassembled WGS sequence"/>
</dbReference>
<sequence length="60" mass="6335">MVLAHFGRDSGHIVCPDNKKPDRLMHASGSGVVLLAAFITRPQSESQIGADVLNYTANAG</sequence>
<name>A0ABQ2XZD0_9BURK</name>
<reference evidence="2" key="1">
    <citation type="journal article" date="2019" name="Int. J. Syst. Evol. Microbiol.">
        <title>The Global Catalogue of Microorganisms (GCM) 10K type strain sequencing project: providing services to taxonomists for standard genome sequencing and annotation.</title>
        <authorList>
            <consortium name="The Broad Institute Genomics Platform"/>
            <consortium name="The Broad Institute Genome Sequencing Center for Infectious Disease"/>
            <person name="Wu L."/>
            <person name="Ma J."/>
        </authorList>
    </citation>
    <scope>NUCLEOTIDE SEQUENCE [LARGE SCALE GENOMIC DNA]</scope>
    <source>
        <strain evidence="2">KCTC 23917</strain>
    </source>
</reference>
<evidence type="ECO:0000313" key="2">
    <source>
        <dbReference type="Proteomes" id="UP000653343"/>
    </source>
</evidence>
<comment type="caution">
    <text evidence="1">The sequence shown here is derived from an EMBL/GenBank/DDBJ whole genome shotgun (WGS) entry which is preliminary data.</text>
</comment>
<keyword evidence="2" id="KW-1185">Reference proteome</keyword>
<dbReference type="EMBL" id="BMYU01000003">
    <property type="protein sequence ID" value="GGX39718.1"/>
    <property type="molecule type" value="Genomic_DNA"/>
</dbReference>
<gene>
    <name evidence="1" type="ORF">GCM10010946_17870</name>
</gene>
<organism evidence="1 2">
    <name type="scientific">Undibacterium squillarum</name>
    <dbReference type="NCBI Taxonomy" id="1131567"/>
    <lineage>
        <taxon>Bacteria</taxon>
        <taxon>Pseudomonadati</taxon>
        <taxon>Pseudomonadota</taxon>
        <taxon>Betaproteobacteria</taxon>
        <taxon>Burkholderiales</taxon>
        <taxon>Oxalobacteraceae</taxon>
        <taxon>Undibacterium</taxon>
    </lineage>
</organism>
<protein>
    <submittedName>
        <fullName evidence="1">Uncharacterized protein</fullName>
    </submittedName>
</protein>